<gene>
    <name evidence="3" type="ORF">MUK42_12550</name>
</gene>
<dbReference type="InterPro" id="IPR006073">
    <property type="entry name" value="GTP-bd"/>
</dbReference>
<evidence type="ECO:0000313" key="4">
    <source>
        <dbReference type="Proteomes" id="UP001055439"/>
    </source>
</evidence>
<evidence type="ECO:0000259" key="1">
    <source>
        <dbReference type="Pfam" id="PF01926"/>
    </source>
</evidence>
<evidence type="ECO:0000259" key="2">
    <source>
        <dbReference type="Pfam" id="PF21516"/>
    </source>
</evidence>
<dbReference type="PANTHER" id="PTHR47569:SF2">
    <property type="entry name" value="NO-ASSOCIATED PROTEIN 1, CHLOROPLASTIC_MITOCHONDRIAL"/>
    <property type="match status" value="1"/>
</dbReference>
<dbReference type="Proteomes" id="UP001055439">
    <property type="component" value="Chromosome 7"/>
</dbReference>
<dbReference type="InterPro" id="IPR027417">
    <property type="entry name" value="P-loop_NTPase"/>
</dbReference>
<dbReference type="PANTHER" id="PTHR47569">
    <property type="entry name" value="NO-ASSOCIATED PROTEIN 1, CHLOROPLASTIC/MITOCHONDRIAL"/>
    <property type="match status" value="1"/>
</dbReference>
<protein>
    <submittedName>
        <fullName evidence="3">Nitric oxide synthase</fullName>
    </submittedName>
</protein>
<dbReference type="SUPFAM" id="SSF52540">
    <property type="entry name" value="P-loop containing nucleoside triphosphate hydrolases"/>
    <property type="match status" value="1"/>
</dbReference>
<organism evidence="3 4">
    <name type="scientific">Musa troglodytarum</name>
    <name type="common">fe'i banana</name>
    <dbReference type="NCBI Taxonomy" id="320322"/>
    <lineage>
        <taxon>Eukaryota</taxon>
        <taxon>Viridiplantae</taxon>
        <taxon>Streptophyta</taxon>
        <taxon>Embryophyta</taxon>
        <taxon>Tracheophyta</taxon>
        <taxon>Spermatophyta</taxon>
        <taxon>Magnoliopsida</taxon>
        <taxon>Liliopsida</taxon>
        <taxon>Zingiberales</taxon>
        <taxon>Musaceae</taxon>
        <taxon>Musa</taxon>
    </lineage>
</organism>
<reference evidence="3" key="1">
    <citation type="submission" date="2022-05" db="EMBL/GenBank/DDBJ databases">
        <title>The Musa troglodytarum L. genome provides insights into the mechanism of non-climacteric behaviour and enrichment of carotenoids.</title>
        <authorList>
            <person name="Wang J."/>
        </authorList>
    </citation>
    <scope>NUCLEOTIDE SEQUENCE</scope>
    <source>
        <tissue evidence="3">Leaf</tissue>
    </source>
</reference>
<name>A0A9E7GVQ7_9LILI</name>
<dbReference type="InterPro" id="IPR044229">
    <property type="entry name" value="NOA1"/>
</dbReference>
<sequence length="613" mass="67194">MMSIIEEAFDVSITGRGSCEPLLMCPSLVEEAVNLYPSTVDGAMHGGNGGGLDVGRMGRDVYILGSANVGKSAFVNALLKLMARKDPVAAAAQKYKPMQSAVPGTTLGPIQIEAFQGGGNLFDTPGVHLHHRQAAVVVSIGTITDSESVGINGSSLLWGGLVRIDVIKVLPRTRLTFYGPKKLKVHMVSMGKADEFYHKELGNTLTPPTGKERVESWLGLQAVRQLQIKFEDTNRPACDIAISGLGWIAVEPVGAAEPNDPDRRVKAGELHLAVHVPKPVEIFIRPPIPVGKAGEEWYQYQELMEKEEELRPKWPRLLPRSPTKWDSDASLVSRVCVVAGGIAAVAAALKSTDDVLPPHAKDEAELPSVSLTHLATDGAEPDSRVLRRGREYKTARPARMMFDDLSRCARISPPFDVHHAGPIVDELLDVRGVDEPGDAFFQHRLLARGFEHLSEWKKPLLECEVTTKDASGGANGWMAGLTHLDNVFVLVVVRWSAQGAEGSHSAVETVEVAGFFMESTFFVKQIMYADEIQQHLKLYVSHVTHLNQLERLLVRTHPRKKDEAAKSVCKRNRSLNMHGGLPWVCRNSTGALQELTLDWIEKEEGDATARSNR</sequence>
<dbReference type="AlphaFoldDB" id="A0A9E7GVQ7"/>
<dbReference type="GO" id="GO:0005525">
    <property type="term" value="F:GTP binding"/>
    <property type="evidence" value="ECO:0007669"/>
    <property type="project" value="InterPro"/>
</dbReference>
<dbReference type="Pfam" id="PF01926">
    <property type="entry name" value="MMR_HSR1"/>
    <property type="match status" value="1"/>
</dbReference>
<dbReference type="OrthoDB" id="1696305at2759"/>
<feature type="domain" description="G" evidence="1">
    <location>
        <begin position="61"/>
        <end position="131"/>
    </location>
</feature>
<proteinExistence type="predicted"/>
<dbReference type="InterPro" id="IPR048422">
    <property type="entry name" value="NOA1/YqeH-like_C"/>
</dbReference>
<feature type="domain" description="NOA1/YqeH-like C-terminal" evidence="2">
    <location>
        <begin position="172"/>
        <end position="252"/>
    </location>
</feature>
<keyword evidence="4" id="KW-1185">Reference proteome</keyword>
<dbReference type="Gene3D" id="3.40.50.300">
    <property type="entry name" value="P-loop containing nucleotide triphosphate hydrolases"/>
    <property type="match status" value="1"/>
</dbReference>
<dbReference type="GO" id="GO:0003924">
    <property type="term" value="F:GTPase activity"/>
    <property type="evidence" value="ECO:0007669"/>
    <property type="project" value="InterPro"/>
</dbReference>
<dbReference type="EMBL" id="CP097509">
    <property type="protein sequence ID" value="URE20023.1"/>
    <property type="molecule type" value="Genomic_DNA"/>
</dbReference>
<evidence type="ECO:0000313" key="3">
    <source>
        <dbReference type="EMBL" id="URE20023.1"/>
    </source>
</evidence>
<accession>A0A9E7GVQ7</accession>
<dbReference type="Pfam" id="PF21516">
    <property type="entry name" value="YqeH-like_C"/>
    <property type="match status" value="1"/>
</dbReference>